<dbReference type="InterPro" id="IPR036390">
    <property type="entry name" value="WH_DNA-bd_sf"/>
</dbReference>
<dbReference type="Pfam" id="PF01037">
    <property type="entry name" value="AsnC_trans_reg"/>
    <property type="match status" value="1"/>
</dbReference>
<dbReference type="SUPFAM" id="SSF46785">
    <property type="entry name" value="Winged helix' DNA-binding domain"/>
    <property type="match status" value="1"/>
</dbReference>
<keyword evidence="3" id="KW-0804">Transcription</keyword>
<dbReference type="PROSITE" id="PS50956">
    <property type="entry name" value="HTH_ASNC_2"/>
    <property type="match status" value="1"/>
</dbReference>
<evidence type="ECO:0000313" key="6">
    <source>
        <dbReference type="Proteomes" id="UP000549913"/>
    </source>
</evidence>
<accession>A0A852SIV5</accession>
<dbReference type="Gene3D" id="1.10.10.10">
    <property type="entry name" value="Winged helix-like DNA-binding domain superfamily/Winged helix DNA-binding domain"/>
    <property type="match status" value="1"/>
</dbReference>
<dbReference type="PANTHER" id="PTHR30154:SF34">
    <property type="entry name" value="TRANSCRIPTIONAL REGULATOR AZLB"/>
    <property type="match status" value="1"/>
</dbReference>
<dbReference type="PANTHER" id="PTHR30154">
    <property type="entry name" value="LEUCINE-RESPONSIVE REGULATORY PROTEIN"/>
    <property type="match status" value="1"/>
</dbReference>
<dbReference type="InterPro" id="IPR036388">
    <property type="entry name" value="WH-like_DNA-bd_sf"/>
</dbReference>
<dbReference type="SUPFAM" id="SSF54909">
    <property type="entry name" value="Dimeric alpha+beta barrel"/>
    <property type="match status" value="1"/>
</dbReference>
<dbReference type="GO" id="GO:0005829">
    <property type="term" value="C:cytosol"/>
    <property type="evidence" value="ECO:0007669"/>
    <property type="project" value="TreeGrafter"/>
</dbReference>
<sequence>MTTDPTATPAAPRDTDPLLDATDRRILRELDRVPRATVAHLAERLNLARGTVQARIRRLYDGVLLPETTKVPAAAVGRPLRAFVTAEIDQARFEGLIDEIARIPEVVGCLGISGESDLQIEVIAVDADDVYRITQALMECRGIRRTSTAIVLRELLGRRMHQLL</sequence>
<reference evidence="5 6" key="1">
    <citation type="submission" date="2020-07" db="EMBL/GenBank/DDBJ databases">
        <title>Sequencing the genomes of 1000 actinobacteria strains.</title>
        <authorList>
            <person name="Klenk H.-P."/>
        </authorList>
    </citation>
    <scope>NUCLEOTIDE SEQUENCE [LARGE SCALE GENOMIC DNA]</scope>
    <source>
        <strain evidence="5 6">DSM 26474</strain>
    </source>
</reference>
<gene>
    <name evidence="5" type="ORF">BJ984_000922</name>
</gene>
<evidence type="ECO:0000256" key="1">
    <source>
        <dbReference type="ARBA" id="ARBA00023015"/>
    </source>
</evidence>
<dbReference type="InterPro" id="IPR011008">
    <property type="entry name" value="Dimeric_a/b-barrel"/>
</dbReference>
<protein>
    <submittedName>
        <fullName evidence="5">DNA-binding Lrp family transcriptional regulator</fullName>
    </submittedName>
</protein>
<keyword evidence="2 5" id="KW-0238">DNA-binding</keyword>
<keyword evidence="6" id="KW-1185">Reference proteome</keyword>
<dbReference type="Proteomes" id="UP000549913">
    <property type="component" value="Unassembled WGS sequence"/>
</dbReference>
<dbReference type="Pfam" id="PF13404">
    <property type="entry name" value="HTH_AsnC-type"/>
    <property type="match status" value="1"/>
</dbReference>
<name>A0A852SIV5_9MICO</name>
<feature type="domain" description="HTH asnC-type" evidence="4">
    <location>
        <begin position="19"/>
        <end position="59"/>
    </location>
</feature>
<dbReference type="PRINTS" id="PR00033">
    <property type="entry name" value="HTHASNC"/>
</dbReference>
<dbReference type="EMBL" id="JACCBM010000001">
    <property type="protein sequence ID" value="NYD69764.1"/>
    <property type="molecule type" value="Genomic_DNA"/>
</dbReference>
<comment type="caution">
    <text evidence="5">The sequence shown here is derived from an EMBL/GenBank/DDBJ whole genome shotgun (WGS) entry which is preliminary data.</text>
</comment>
<dbReference type="InterPro" id="IPR019888">
    <property type="entry name" value="Tscrpt_reg_AsnC-like"/>
</dbReference>
<dbReference type="InterPro" id="IPR019887">
    <property type="entry name" value="Tscrpt_reg_AsnC/Lrp_C"/>
</dbReference>
<evidence type="ECO:0000256" key="3">
    <source>
        <dbReference type="ARBA" id="ARBA00023163"/>
    </source>
</evidence>
<evidence type="ECO:0000313" key="5">
    <source>
        <dbReference type="EMBL" id="NYD69764.1"/>
    </source>
</evidence>
<dbReference type="AlphaFoldDB" id="A0A852SIV5"/>
<organism evidence="5 6">
    <name type="scientific">Herbiconiux flava</name>
    <dbReference type="NCBI Taxonomy" id="881268"/>
    <lineage>
        <taxon>Bacteria</taxon>
        <taxon>Bacillati</taxon>
        <taxon>Actinomycetota</taxon>
        <taxon>Actinomycetes</taxon>
        <taxon>Micrococcales</taxon>
        <taxon>Microbacteriaceae</taxon>
        <taxon>Herbiconiux</taxon>
    </lineage>
</organism>
<dbReference type="GO" id="GO:0043200">
    <property type="term" value="P:response to amino acid"/>
    <property type="evidence" value="ECO:0007669"/>
    <property type="project" value="TreeGrafter"/>
</dbReference>
<dbReference type="InterPro" id="IPR000485">
    <property type="entry name" value="AsnC-type_HTH_dom"/>
</dbReference>
<dbReference type="Gene3D" id="3.30.70.920">
    <property type="match status" value="1"/>
</dbReference>
<dbReference type="SMART" id="SM00344">
    <property type="entry name" value="HTH_ASNC"/>
    <property type="match status" value="1"/>
</dbReference>
<dbReference type="RefSeq" id="WP_179547030.1">
    <property type="nucleotide sequence ID" value="NZ_BSEW01000001.1"/>
</dbReference>
<evidence type="ECO:0000256" key="2">
    <source>
        <dbReference type="ARBA" id="ARBA00023125"/>
    </source>
</evidence>
<evidence type="ECO:0000259" key="4">
    <source>
        <dbReference type="PROSITE" id="PS50956"/>
    </source>
</evidence>
<keyword evidence="1" id="KW-0805">Transcription regulation</keyword>
<proteinExistence type="predicted"/>
<dbReference type="GO" id="GO:0043565">
    <property type="term" value="F:sequence-specific DNA binding"/>
    <property type="evidence" value="ECO:0007669"/>
    <property type="project" value="InterPro"/>
</dbReference>